<dbReference type="PANTHER" id="PTHR12609">
    <property type="entry name" value="MICROTUBULE ASSOCIATED PROTEIN XMAP215"/>
    <property type="match status" value="1"/>
</dbReference>
<dbReference type="InterPro" id="IPR045110">
    <property type="entry name" value="XMAP215"/>
</dbReference>
<organism evidence="6 7">
    <name type="scientific">Physocladia obscura</name>
    <dbReference type="NCBI Taxonomy" id="109957"/>
    <lineage>
        <taxon>Eukaryota</taxon>
        <taxon>Fungi</taxon>
        <taxon>Fungi incertae sedis</taxon>
        <taxon>Chytridiomycota</taxon>
        <taxon>Chytridiomycota incertae sedis</taxon>
        <taxon>Chytridiomycetes</taxon>
        <taxon>Chytridiales</taxon>
        <taxon>Chytriomycetaceae</taxon>
        <taxon>Physocladia</taxon>
    </lineage>
</organism>
<comment type="similarity">
    <text evidence="2">Belongs to the TOG/XMAP215 family.</text>
</comment>
<feature type="region of interest" description="Disordered" evidence="4">
    <location>
        <begin position="191"/>
        <end position="241"/>
    </location>
</feature>
<comment type="caution">
    <text evidence="6">The sequence shown here is derived from an EMBL/GenBank/DDBJ whole genome shotgun (WGS) entry which is preliminary data.</text>
</comment>
<dbReference type="FunFam" id="1.25.10.10:FF:000050">
    <property type="entry name" value="Cytoskeleton-associated protein 5 isoform X1"/>
    <property type="match status" value="1"/>
</dbReference>
<dbReference type="GO" id="GO:0046785">
    <property type="term" value="P:microtubule polymerization"/>
    <property type="evidence" value="ECO:0007669"/>
    <property type="project" value="InterPro"/>
</dbReference>
<sequence length="1164" mass="127355">MAVEICGNLAISVGKPFSKHATNLIQPMAALLGDQKPLVRGAAIKALENVYLACGIDVFITPSAAALIADNPNLRKDLLKFLSEKLEGVKQAGDSLPKMEELLKPLFMCLQDRNSDVRKYGALVLPFIADDIGGSYVADRAGEWYNGSALASLKPYFEPLRDVSKASSGNTQAKELAIKKVIARPGSAASSVAPAPAAKKRPASVAQVPPTAKAAVPEVKSSSEPVLTSDSKLKDNRANQDRGMNKWMFETPRKELVDFLQSQCKDNLSEAVVLLLFSTAHFKEKDFLQGLTLIDESIVTANMKGDEEMKARFVANTDIILKYVTIRLFDTNTSMLIKVLELLEHLFSLLYDQGCSLSEYEASAFLPFFITKVGDSKETMRVKVRGIFKQIPKIYPPSKFFTYLVNALPSKNSRVRAECLEELGDLIKKNGMSVCITSKVLPVIASQISDSDAKVRNAALGTITNVYMLMGDTVYKQLGRISEKEKSLLDEKLKRLPPPIIQKEAVAEALPKSFEAKRQQTPSRESPDENSSVRSVGAAGLVGVPKATIAIKKEFSMDFDQINTPGQQIDSKSQNSGVSDNYNLMIDYLVTQITAGDAYQSIDALKQLEKIITGPIDHIIPHIDEIISAVTLQIRIAFSAADLSSVGTTRLCKHLVNVLVQIFSLSEISKHIQRVPLHQCVQELLNRLLDPNLQTVEQGPQLAKALNVLMVRVLDNTDRNLSFGILLALLEQSASAAIHCSAEEIPLQAKYTELVMKCLWKLTKVIPQLVQEKSLDPGQLIVGVHEFLKLSPPNEWKRRAAEKIVPQADMPLRTVKTILHELCNCLGVGILEYINLVEDPGRSHAIGYIRQMLAQQNGGVPVNIPNLDIQSQKASSPVSISDSDQKLMTIRRAATAQASRESIYSPVPALMHPSHGSSSVQFTRRASTGPLSEVEADAQLTLIFAKISAKEETKQGIADLYRFRKLHPDCEVYVNQHLGKTGNYFQGYIKRGLAALENEEKNAFEIIARPASAEYIARPASSLRQSSVSSVASNESSSTAPSDAYRDTLVKFQQRLSMIDSSNADELTTITTAAAPVASALPVRFSMPVSGFSGDNSNGTLKFSPPSPKIFNRTSVPTVLEQPEENRTPAQSASRTQTVEQLKARLAAMKMQQLSSSNNDIGGL</sequence>
<keyword evidence="1" id="KW-0677">Repeat</keyword>
<name>A0AAD5SV65_9FUNG</name>
<dbReference type="Proteomes" id="UP001211907">
    <property type="component" value="Unassembled WGS sequence"/>
</dbReference>
<keyword evidence="7" id="KW-1185">Reference proteome</keyword>
<evidence type="ECO:0000256" key="1">
    <source>
        <dbReference type="ARBA" id="ARBA00022737"/>
    </source>
</evidence>
<dbReference type="Gene3D" id="1.25.10.10">
    <property type="entry name" value="Leucine-rich Repeat Variant"/>
    <property type="match status" value="2"/>
</dbReference>
<feature type="repeat" description="HEAT" evidence="3">
    <location>
        <begin position="440"/>
        <end position="478"/>
    </location>
</feature>
<feature type="domain" description="TOG" evidence="5">
    <location>
        <begin position="258"/>
        <end position="502"/>
    </location>
</feature>
<dbReference type="GO" id="GO:0030951">
    <property type="term" value="P:establishment or maintenance of microtubule cytoskeleton polarity"/>
    <property type="evidence" value="ECO:0007669"/>
    <property type="project" value="InterPro"/>
</dbReference>
<dbReference type="InterPro" id="IPR034085">
    <property type="entry name" value="TOG"/>
</dbReference>
<feature type="compositionally biased region" description="Polar residues" evidence="4">
    <location>
        <begin position="220"/>
        <end position="230"/>
    </location>
</feature>
<dbReference type="SMART" id="SM01349">
    <property type="entry name" value="TOG"/>
    <property type="match status" value="1"/>
</dbReference>
<gene>
    <name evidence="6" type="primary">CKAP5_1</name>
    <name evidence="6" type="ORF">HK100_004320</name>
</gene>
<evidence type="ECO:0000256" key="4">
    <source>
        <dbReference type="SAM" id="MobiDB-lite"/>
    </source>
</evidence>
<feature type="compositionally biased region" description="Basic and acidic residues" evidence="4">
    <location>
        <begin position="231"/>
        <end position="241"/>
    </location>
</feature>
<evidence type="ECO:0000313" key="7">
    <source>
        <dbReference type="Proteomes" id="UP001211907"/>
    </source>
</evidence>
<dbReference type="SUPFAM" id="SSF48371">
    <property type="entry name" value="ARM repeat"/>
    <property type="match status" value="1"/>
</dbReference>
<dbReference type="AlphaFoldDB" id="A0AAD5SV65"/>
<dbReference type="EMBL" id="JADGJH010002147">
    <property type="protein sequence ID" value="KAJ3102735.1"/>
    <property type="molecule type" value="Genomic_DNA"/>
</dbReference>
<evidence type="ECO:0000256" key="2">
    <source>
        <dbReference type="ARBA" id="ARBA00025722"/>
    </source>
</evidence>
<dbReference type="GO" id="GO:0007051">
    <property type="term" value="P:spindle organization"/>
    <property type="evidence" value="ECO:0007669"/>
    <property type="project" value="InterPro"/>
</dbReference>
<accession>A0AAD5SV65</accession>
<proteinExistence type="inferred from homology"/>
<dbReference type="GO" id="GO:0051010">
    <property type="term" value="F:microtubule plus-end binding"/>
    <property type="evidence" value="ECO:0007669"/>
    <property type="project" value="InterPro"/>
</dbReference>
<feature type="region of interest" description="Disordered" evidence="4">
    <location>
        <begin position="513"/>
        <end position="534"/>
    </location>
</feature>
<reference evidence="6" key="1">
    <citation type="submission" date="2020-05" db="EMBL/GenBank/DDBJ databases">
        <title>Phylogenomic resolution of chytrid fungi.</title>
        <authorList>
            <person name="Stajich J.E."/>
            <person name="Amses K."/>
            <person name="Simmons R."/>
            <person name="Seto K."/>
            <person name="Myers J."/>
            <person name="Bonds A."/>
            <person name="Quandt C.A."/>
            <person name="Barry K."/>
            <person name="Liu P."/>
            <person name="Grigoriev I."/>
            <person name="Longcore J.E."/>
            <person name="James T.Y."/>
        </authorList>
    </citation>
    <scope>NUCLEOTIDE SEQUENCE</scope>
    <source>
        <strain evidence="6">JEL0513</strain>
    </source>
</reference>
<dbReference type="InterPro" id="IPR011989">
    <property type="entry name" value="ARM-like"/>
</dbReference>
<evidence type="ECO:0000256" key="3">
    <source>
        <dbReference type="PROSITE-ProRule" id="PRU00103"/>
    </source>
</evidence>
<dbReference type="InterPro" id="IPR021133">
    <property type="entry name" value="HEAT_type_2"/>
</dbReference>
<evidence type="ECO:0000259" key="5">
    <source>
        <dbReference type="SMART" id="SM01349"/>
    </source>
</evidence>
<dbReference type="PROSITE" id="PS50077">
    <property type="entry name" value="HEAT_REPEAT"/>
    <property type="match status" value="1"/>
</dbReference>
<feature type="compositionally biased region" description="Polar residues" evidence="4">
    <location>
        <begin position="519"/>
        <end position="534"/>
    </location>
</feature>
<protein>
    <submittedName>
        <fullName evidence="6">Cytoskeleton associated protein 5</fullName>
    </submittedName>
</protein>
<dbReference type="GO" id="GO:0061863">
    <property type="term" value="F:microtubule plus end polymerase"/>
    <property type="evidence" value="ECO:0007669"/>
    <property type="project" value="InterPro"/>
</dbReference>
<dbReference type="InterPro" id="IPR016024">
    <property type="entry name" value="ARM-type_fold"/>
</dbReference>
<evidence type="ECO:0000313" key="6">
    <source>
        <dbReference type="EMBL" id="KAJ3102735.1"/>
    </source>
</evidence>